<evidence type="ECO:0000313" key="2">
    <source>
        <dbReference type="EMBL" id="KAJ7728719.1"/>
    </source>
</evidence>
<dbReference type="AlphaFoldDB" id="A0AAD7MRH1"/>
<evidence type="ECO:0000256" key="1">
    <source>
        <dbReference type="SAM" id="MobiDB-lite"/>
    </source>
</evidence>
<reference evidence="2" key="1">
    <citation type="submission" date="2023-03" db="EMBL/GenBank/DDBJ databases">
        <title>Massive genome expansion in bonnet fungi (Mycena s.s.) driven by repeated elements and novel gene families across ecological guilds.</title>
        <authorList>
            <consortium name="Lawrence Berkeley National Laboratory"/>
            <person name="Harder C.B."/>
            <person name="Miyauchi S."/>
            <person name="Viragh M."/>
            <person name="Kuo A."/>
            <person name="Thoen E."/>
            <person name="Andreopoulos B."/>
            <person name="Lu D."/>
            <person name="Skrede I."/>
            <person name="Drula E."/>
            <person name="Henrissat B."/>
            <person name="Morin E."/>
            <person name="Kohler A."/>
            <person name="Barry K."/>
            <person name="LaButti K."/>
            <person name="Morin E."/>
            <person name="Salamov A."/>
            <person name="Lipzen A."/>
            <person name="Mereny Z."/>
            <person name="Hegedus B."/>
            <person name="Baldrian P."/>
            <person name="Stursova M."/>
            <person name="Weitz H."/>
            <person name="Taylor A."/>
            <person name="Grigoriev I.V."/>
            <person name="Nagy L.G."/>
            <person name="Martin F."/>
            <person name="Kauserud H."/>
        </authorList>
    </citation>
    <scope>NUCLEOTIDE SEQUENCE</scope>
    <source>
        <strain evidence="2">CBHHK182m</strain>
    </source>
</reference>
<comment type="caution">
    <text evidence="2">The sequence shown here is derived from an EMBL/GenBank/DDBJ whole genome shotgun (WGS) entry which is preliminary data.</text>
</comment>
<sequence length="157" mass="16934">MSSRGAKPDGGGREAHRNAKADVTACEEVEWEEDGDNLARIVDYLGECPHVVVPVDVPVGSHLRAPRTTSSRPHSHLSHLLSPQPISPISLSSKEYTTHQLTRFSLLSAAKLSKQSPALIFARSRPGALPRGRRGGLWVCIVVSGAETAPRNSDISR</sequence>
<accession>A0AAD7MRH1</accession>
<protein>
    <submittedName>
        <fullName evidence="2">Uncharacterized protein</fullName>
    </submittedName>
</protein>
<gene>
    <name evidence="2" type="ORF">B0H16DRAFT_1894033</name>
</gene>
<keyword evidence="3" id="KW-1185">Reference proteome</keyword>
<dbReference type="EMBL" id="JARKIB010000170">
    <property type="protein sequence ID" value="KAJ7728719.1"/>
    <property type="molecule type" value="Genomic_DNA"/>
</dbReference>
<feature type="region of interest" description="Disordered" evidence="1">
    <location>
        <begin position="1"/>
        <end position="24"/>
    </location>
</feature>
<feature type="compositionally biased region" description="Basic and acidic residues" evidence="1">
    <location>
        <begin position="1"/>
        <end position="20"/>
    </location>
</feature>
<dbReference type="Proteomes" id="UP001215598">
    <property type="component" value="Unassembled WGS sequence"/>
</dbReference>
<proteinExistence type="predicted"/>
<organism evidence="2 3">
    <name type="scientific">Mycena metata</name>
    <dbReference type="NCBI Taxonomy" id="1033252"/>
    <lineage>
        <taxon>Eukaryota</taxon>
        <taxon>Fungi</taxon>
        <taxon>Dikarya</taxon>
        <taxon>Basidiomycota</taxon>
        <taxon>Agaricomycotina</taxon>
        <taxon>Agaricomycetes</taxon>
        <taxon>Agaricomycetidae</taxon>
        <taxon>Agaricales</taxon>
        <taxon>Marasmiineae</taxon>
        <taxon>Mycenaceae</taxon>
        <taxon>Mycena</taxon>
    </lineage>
</organism>
<evidence type="ECO:0000313" key="3">
    <source>
        <dbReference type="Proteomes" id="UP001215598"/>
    </source>
</evidence>
<name>A0AAD7MRH1_9AGAR</name>